<feature type="signal peptide" evidence="1">
    <location>
        <begin position="1"/>
        <end position="20"/>
    </location>
</feature>
<feature type="chain" id="PRO_5046845135" description="DUF5666 domain-containing protein" evidence="1">
    <location>
        <begin position="21"/>
        <end position="117"/>
    </location>
</feature>
<protein>
    <recommendedName>
        <fullName evidence="4">DUF5666 domain-containing protein</fullName>
    </recommendedName>
</protein>
<dbReference type="InterPro" id="IPR046150">
    <property type="entry name" value="DUF6152"/>
</dbReference>
<proteinExistence type="predicted"/>
<name>A0ABM6WDR0_9BACT</name>
<gene>
    <name evidence="2" type="ORF">DLD77_10465</name>
</gene>
<dbReference type="Proteomes" id="UP000246099">
    <property type="component" value="Chromosome"/>
</dbReference>
<evidence type="ECO:0000313" key="2">
    <source>
        <dbReference type="EMBL" id="AWO02088.1"/>
    </source>
</evidence>
<evidence type="ECO:0000256" key="1">
    <source>
        <dbReference type="SAM" id="SignalP"/>
    </source>
</evidence>
<dbReference type="EMBL" id="CP029600">
    <property type="protein sequence ID" value="AWO02088.1"/>
    <property type="molecule type" value="Genomic_DNA"/>
</dbReference>
<keyword evidence="3" id="KW-1185">Reference proteome</keyword>
<accession>A0ABM6WDR0</accession>
<keyword evidence="1" id="KW-0732">Signal</keyword>
<evidence type="ECO:0008006" key="4">
    <source>
        <dbReference type="Google" id="ProtNLM"/>
    </source>
</evidence>
<dbReference type="RefSeq" id="WP_119078293.1">
    <property type="nucleotide sequence ID" value="NZ_CP029600.1"/>
</dbReference>
<organism evidence="2 3">
    <name type="scientific">Chitinophaga alhagiae</name>
    <dbReference type="NCBI Taxonomy" id="2203219"/>
    <lineage>
        <taxon>Bacteria</taxon>
        <taxon>Pseudomonadati</taxon>
        <taxon>Bacteroidota</taxon>
        <taxon>Chitinophagia</taxon>
        <taxon>Chitinophagales</taxon>
        <taxon>Chitinophagaceae</taxon>
        <taxon>Chitinophaga</taxon>
    </lineage>
</organism>
<evidence type="ECO:0000313" key="3">
    <source>
        <dbReference type="Proteomes" id="UP000246099"/>
    </source>
</evidence>
<dbReference type="Pfam" id="PF19649">
    <property type="entry name" value="DUF6152"/>
    <property type="match status" value="1"/>
</dbReference>
<sequence>MILLRNLSAALLFLFCTAFTPPHHGWANYDQTKTIDYTGTVTASVYENPHSAIKINQDKKIWTVILAPVSRMQARGVKADMIKKGSSVRVVGYPHKTIKDEMRAERIFVDGAKYELR</sequence>
<reference evidence="2 3" key="1">
    <citation type="submission" date="2018-05" db="EMBL/GenBank/DDBJ databases">
        <title>Chitinophaga sp. nov., isolated from rhizosphere soil of Alhagi.</title>
        <authorList>
            <person name="Liu Y."/>
        </authorList>
    </citation>
    <scope>NUCLEOTIDE SEQUENCE [LARGE SCALE GENOMIC DNA]</scope>
    <source>
        <strain evidence="2 3">T22</strain>
    </source>
</reference>